<dbReference type="InterPro" id="IPR041685">
    <property type="entry name" value="AAA_GajA/Old/RecF-like"/>
</dbReference>
<reference evidence="2 3" key="1">
    <citation type="journal article" date="2019" name="Environ. Microbiol.">
        <title>Genomics insights into ecotype formation of ammonia-oxidizing archaea in the deep ocean.</title>
        <authorList>
            <person name="Wang Y."/>
            <person name="Huang J.M."/>
            <person name="Cui G.J."/>
            <person name="Nunoura T."/>
            <person name="Takaki Y."/>
            <person name="Li W.L."/>
            <person name="Li J."/>
            <person name="Gao Z.M."/>
            <person name="Takai K."/>
            <person name="Zhang A.Q."/>
            <person name="Stepanauskas R."/>
        </authorList>
    </citation>
    <scope>NUCLEOTIDE SEQUENCE [LARGE SCALE GENOMIC DNA]</scope>
    <source>
        <strain evidence="2 3">T3L1</strain>
    </source>
</reference>
<dbReference type="Pfam" id="PF13175">
    <property type="entry name" value="AAA_15"/>
    <property type="match status" value="1"/>
</dbReference>
<dbReference type="Proteomes" id="UP000520052">
    <property type="component" value="Unassembled WGS sequence"/>
</dbReference>
<evidence type="ECO:0000313" key="3">
    <source>
        <dbReference type="Proteomes" id="UP000520052"/>
    </source>
</evidence>
<gene>
    <name evidence="2" type="ORF">HX854_07280</name>
</gene>
<dbReference type="Gene3D" id="3.40.50.300">
    <property type="entry name" value="P-loop containing nucleotide triphosphate hydrolases"/>
    <property type="match status" value="1"/>
</dbReference>
<evidence type="ECO:0000313" key="2">
    <source>
        <dbReference type="EMBL" id="NWJ84508.1"/>
    </source>
</evidence>
<protein>
    <submittedName>
        <fullName evidence="2">AAA family ATPase</fullName>
    </submittedName>
</protein>
<sequence length="71" mass="8097">MIALSIKAKNYKCFGEEPQGFDEIYPINIIIGRNNSGKSSLLDLIAFHCNNYDITKNPYKAKTPQVIYEKN</sequence>
<accession>A0A7K4N7T0</accession>
<evidence type="ECO:0000259" key="1">
    <source>
        <dbReference type="Pfam" id="PF13175"/>
    </source>
</evidence>
<organism evidence="2 3">
    <name type="scientific">Marine Group I thaumarchaeote</name>
    <dbReference type="NCBI Taxonomy" id="2511932"/>
    <lineage>
        <taxon>Archaea</taxon>
        <taxon>Nitrososphaerota</taxon>
        <taxon>Marine Group I</taxon>
    </lineage>
</organism>
<name>A0A7K4N7T0_9ARCH</name>
<dbReference type="SUPFAM" id="SSF52540">
    <property type="entry name" value="P-loop containing nucleoside triphosphate hydrolases"/>
    <property type="match status" value="1"/>
</dbReference>
<feature type="domain" description="Endonuclease GajA/Old nuclease/RecF-like AAA" evidence="1">
    <location>
        <begin position="5"/>
        <end position="52"/>
    </location>
</feature>
<comment type="caution">
    <text evidence="2">The sequence shown here is derived from an EMBL/GenBank/DDBJ whole genome shotgun (WGS) entry which is preliminary data.</text>
</comment>
<dbReference type="EMBL" id="JACATC010000009">
    <property type="protein sequence ID" value="NWJ84508.1"/>
    <property type="molecule type" value="Genomic_DNA"/>
</dbReference>
<dbReference type="AlphaFoldDB" id="A0A7K4N7T0"/>
<proteinExistence type="predicted"/>
<dbReference type="InterPro" id="IPR027417">
    <property type="entry name" value="P-loop_NTPase"/>
</dbReference>